<evidence type="ECO:0000256" key="1">
    <source>
        <dbReference type="ARBA" id="ARBA00023015"/>
    </source>
</evidence>
<dbReference type="FunFam" id="1.10.10.60:FF:000141">
    <property type="entry name" value="TetR family transcriptional regulator"/>
    <property type="match status" value="1"/>
</dbReference>
<dbReference type="GO" id="GO:0003700">
    <property type="term" value="F:DNA-binding transcription factor activity"/>
    <property type="evidence" value="ECO:0007669"/>
    <property type="project" value="TreeGrafter"/>
</dbReference>
<name>T5KC17_MICMQ</name>
<dbReference type="PRINTS" id="PR00455">
    <property type="entry name" value="HTHTETR"/>
</dbReference>
<keyword evidence="3" id="KW-0804">Transcription</keyword>
<dbReference type="GO" id="GO:0000976">
    <property type="term" value="F:transcription cis-regulatory region binding"/>
    <property type="evidence" value="ECO:0007669"/>
    <property type="project" value="TreeGrafter"/>
</dbReference>
<dbReference type="InterPro" id="IPR036271">
    <property type="entry name" value="Tet_transcr_reg_TetR-rel_C_sf"/>
</dbReference>
<dbReference type="InterPro" id="IPR001647">
    <property type="entry name" value="HTH_TetR"/>
</dbReference>
<dbReference type="PROSITE" id="PS50977">
    <property type="entry name" value="HTH_TETR_2"/>
    <property type="match status" value="1"/>
</dbReference>
<dbReference type="RefSeq" id="WP_021201435.1">
    <property type="nucleotide sequence ID" value="NZ_ATAO01000228.1"/>
</dbReference>
<protein>
    <recommendedName>
        <fullName evidence="5">HTH tetR-type domain-containing protein</fullName>
    </recommendedName>
</protein>
<proteinExistence type="predicted"/>
<dbReference type="Pfam" id="PF14246">
    <property type="entry name" value="TetR_C_7"/>
    <property type="match status" value="1"/>
</dbReference>
<evidence type="ECO:0000259" key="5">
    <source>
        <dbReference type="PROSITE" id="PS50977"/>
    </source>
</evidence>
<dbReference type="InterPro" id="IPR039536">
    <property type="entry name" value="TetR_C_Proteobacteria"/>
</dbReference>
<evidence type="ECO:0000313" key="6">
    <source>
        <dbReference type="EMBL" id="EQM73127.1"/>
    </source>
</evidence>
<dbReference type="AlphaFoldDB" id="T5KC17"/>
<accession>T5KC17</accession>
<evidence type="ECO:0000256" key="4">
    <source>
        <dbReference type="PROSITE-ProRule" id="PRU00335"/>
    </source>
</evidence>
<dbReference type="PATRIC" id="fig|1333857.3.peg.3532"/>
<dbReference type="SUPFAM" id="SSF48498">
    <property type="entry name" value="Tetracyclin repressor-like, C-terminal domain"/>
    <property type="match status" value="1"/>
</dbReference>
<feature type="domain" description="HTH tetR-type" evidence="5">
    <location>
        <begin position="13"/>
        <end position="73"/>
    </location>
</feature>
<organism evidence="6 7">
    <name type="scientific">Microbacterium maritypicum MF109</name>
    <dbReference type="NCBI Taxonomy" id="1333857"/>
    <lineage>
        <taxon>Bacteria</taxon>
        <taxon>Bacillati</taxon>
        <taxon>Actinomycetota</taxon>
        <taxon>Actinomycetes</taxon>
        <taxon>Micrococcales</taxon>
        <taxon>Microbacteriaceae</taxon>
        <taxon>Microbacterium</taxon>
    </lineage>
</organism>
<dbReference type="InterPro" id="IPR050109">
    <property type="entry name" value="HTH-type_TetR-like_transc_reg"/>
</dbReference>
<dbReference type="EMBL" id="ATAO01000228">
    <property type="protein sequence ID" value="EQM73127.1"/>
    <property type="molecule type" value="Genomic_DNA"/>
</dbReference>
<keyword evidence="1" id="KW-0805">Transcription regulation</keyword>
<sequence>MTAMTRTPGRPAGRTGEALLDTARDVFLEFGYAGASMDEVAKRARISKASLYREHASKSALYAAVVRHWALAGRDAMRPALEAVRAHPDLREGLVALGETMRAGMLSAPVVAMRRLVIAEAAAHPEVARDYLAQSWDANIRNLADAMIDLSDAHGLTVDDADALASEFTWLVVGAPLNAGLLGVETGEPPVARAVDLFLAGYLPREDRG</sequence>
<feature type="DNA-binding region" description="H-T-H motif" evidence="4">
    <location>
        <begin position="36"/>
        <end position="55"/>
    </location>
</feature>
<evidence type="ECO:0000313" key="7">
    <source>
        <dbReference type="Proteomes" id="UP000016033"/>
    </source>
</evidence>
<evidence type="ECO:0000256" key="3">
    <source>
        <dbReference type="ARBA" id="ARBA00023163"/>
    </source>
</evidence>
<dbReference type="InterPro" id="IPR009057">
    <property type="entry name" value="Homeodomain-like_sf"/>
</dbReference>
<dbReference type="GO" id="GO:0045892">
    <property type="term" value="P:negative regulation of DNA-templated transcription"/>
    <property type="evidence" value="ECO:0007669"/>
    <property type="project" value="UniProtKB-ARBA"/>
</dbReference>
<dbReference type="SUPFAM" id="SSF46689">
    <property type="entry name" value="Homeodomain-like"/>
    <property type="match status" value="1"/>
</dbReference>
<comment type="caution">
    <text evidence="6">The sequence shown here is derived from an EMBL/GenBank/DDBJ whole genome shotgun (WGS) entry which is preliminary data.</text>
</comment>
<keyword evidence="2 4" id="KW-0238">DNA-binding</keyword>
<reference evidence="6 7" key="1">
    <citation type="journal article" date="2013" name="Genome Announc.">
        <title>Whole-genome sequences of five oyster-associated bacteria show potential for crude oil hydrocarbon degradation.</title>
        <authorList>
            <person name="Chauhan A."/>
            <person name="Green S."/>
            <person name="Pathak A."/>
            <person name="Thomas J."/>
            <person name="Venkatramanan R."/>
        </authorList>
    </citation>
    <scope>NUCLEOTIDE SEQUENCE [LARGE SCALE GENOMIC DNA]</scope>
    <source>
        <strain evidence="6 7">MF109</strain>
    </source>
</reference>
<dbReference type="Gene3D" id="1.10.357.10">
    <property type="entry name" value="Tetracycline Repressor, domain 2"/>
    <property type="match status" value="1"/>
</dbReference>
<evidence type="ECO:0000256" key="2">
    <source>
        <dbReference type="ARBA" id="ARBA00023125"/>
    </source>
</evidence>
<dbReference type="PANTHER" id="PTHR30055:SF146">
    <property type="entry name" value="HTH-TYPE TRANSCRIPTIONAL DUAL REGULATOR CECR"/>
    <property type="match status" value="1"/>
</dbReference>
<gene>
    <name evidence="6" type="ORF">L687_07570</name>
</gene>
<dbReference type="PANTHER" id="PTHR30055">
    <property type="entry name" value="HTH-TYPE TRANSCRIPTIONAL REGULATOR RUTR"/>
    <property type="match status" value="1"/>
</dbReference>
<dbReference type="Proteomes" id="UP000016033">
    <property type="component" value="Unassembled WGS sequence"/>
</dbReference>
<dbReference type="Pfam" id="PF00440">
    <property type="entry name" value="TetR_N"/>
    <property type="match status" value="1"/>
</dbReference>